<keyword evidence="2" id="KW-1185">Reference proteome</keyword>
<proteinExistence type="predicted"/>
<name>A0A0C2VPI9_9BACL</name>
<evidence type="ECO:0000313" key="2">
    <source>
        <dbReference type="Proteomes" id="UP000031972"/>
    </source>
</evidence>
<accession>A0A0C2VPI9</accession>
<dbReference type="SUPFAM" id="SSF52540">
    <property type="entry name" value="P-loop containing nucleoside triphosphate hydrolases"/>
    <property type="match status" value="1"/>
</dbReference>
<organism evidence="1 2">
    <name type="scientific">Jeotgalibacillus campisalis</name>
    <dbReference type="NCBI Taxonomy" id="220754"/>
    <lineage>
        <taxon>Bacteria</taxon>
        <taxon>Bacillati</taxon>
        <taxon>Bacillota</taxon>
        <taxon>Bacilli</taxon>
        <taxon>Bacillales</taxon>
        <taxon>Caryophanaceae</taxon>
        <taxon>Jeotgalibacillus</taxon>
    </lineage>
</organism>
<dbReference type="PATRIC" id="fig|220754.4.peg.725"/>
<dbReference type="Proteomes" id="UP000031972">
    <property type="component" value="Unassembled WGS sequence"/>
</dbReference>
<reference evidence="1 2" key="1">
    <citation type="submission" date="2015-01" db="EMBL/GenBank/DDBJ databases">
        <title>Jeotgalibacillus campisalis genome sequencing.</title>
        <authorList>
            <person name="Goh K.M."/>
            <person name="Chan K.-G."/>
            <person name="Yaakop A.S."/>
            <person name="Ee R."/>
            <person name="Gan H.M."/>
            <person name="Chan C.S."/>
        </authorList>
    </citation>
    <scope>NUCLEOTIDE SEQUENCE [LARGE SCALE GENOMIC DNA]</scope>
    <source>
        <strain evidence="1 2">SF-57</strain>
    </source>
</reference>
<protein>
    <recommendedName>
        <fullName evidence="3">NACHT domain-containing protein</fullName>
    </recommendedName>
</protein>
<evidence type="ECO:0008006" key="3">
    <source>
        <dbReference type="Google" id="ProtNLM"/>
    </source>
</evidence>
<dbReference type="InterPro" id="IPR027417">
    <property type="entry name" value="P-loop_NTPase"/>
</dbReference>
<dbReference type="RefSeq" id="WP_041054963.1">
    <property type="nucleotide sequence ID" value="NZ_JXRR01000008.1"/>
</dbReference>
<sequence length="2090" mass="240896">MENELVRYSRAGDVFHYRWAARRCLQMIYPNSKISSITIEGSKESESAGEYVIDVAEYSNSKEGEIKNISYYQLKHTSVRADKPFILSDLKGTIEGFAERYSARCGSNHSKGAVKISFTIVTNRPIADNFKQNIDIICSGGIVNSGFSTTLQKYTKLKGEHLKEFCALLHFVDGEGDYNEQKYSLHSEISQLIAGTVDNAQIESITSLVRDKALPNTDGIIIREEILKRFGVSAEGDLYPAPPELEELKDVIPRQHHDDLIEIITNSPVPIIIHAAGGIGKSVFAQNLARSLPNYSFGVVYDCFGGGRYRNRSTTRHRYRDALVQISNELAAQGLCDPLLPQSTALEDEILRSFLVRVKSSINSLRKTNMKANLVIIIDAADNAEMAAEEFSHSCFAKELLKESFPEGCILVELCRTERVYLLNPSHLILQIELKPFSSEETLNNLRQFFPEAKKQEAEEFHRLTNGNPRVQANALSREYHSVIETLKSLGPSSITVEDQIDAQLHLAVSSLKEIYPTHFQEKINTICVSLATLPPFIPLDVISVAAEVDEATVRSFVADLGRPLWITDTSVQFRDEPTETWFRENFSANVEQIKGFVKRLKPLAYKYSYVAEALPSLLLQSEQYEELMELALSQEFIPKENPINRRNILVYRLQFAFKAALKVEKHEDAIKLALLAGEEVAGDRRQFEILKDNIDLIPILLNNQKVQELAYGRKLYSGWEGSENVYSASLLSCIRDCHGESRGYLRSAHNWLKLYFEDKSINGGFSQRKLQDEDILELAFTHLNLHGVNETIKFIVRWRPNEISYRITSLLAKRLIDIGDFKTIFEMLQVDSRNQYLVIALVHELLEVGKLASVETIETCLDLLTVSRVRIPMPSYSYNNNIKSALLSFLEVCYANNLPKEKILRVIRHYFDIRGTRTVTSNFNNEDRSIYFRSIALRSLLDDNNELKMDMLLPEDFTNKKQNYNEKQEVQEFKEIIGALLPWYIIRAQILLGDKDGLQLIEQAEKKSREATNRRYKDYDMIPFEISHLLFEVLKFYNKANQNQVNFIFDSYLEKNSNIRFKDYLKATYFACRLDHLSGLVRKLEQISYQIVKSESDEGPEMVSSWFIDLARALLPISRDDAAAYFDLAIEAVSKFGDEIVERWDAVVSIANQASLNGQTLPELAYRFIRVAELVGDNVAREKYFNRDEAIKVSAKLSPVSSLASLSRWRDRYKGSFDRQLPALIHELVQSENLDPSVGWSTSSFIDYYKIEDFAVVCIEKEKSLSAKRKIFECAYRDIRVNDTTQFQFQKLRQFVSKYSFDTHEIYDAIDSFSIDEQESKKNSIESLDTSYKECTWVDLFDGIDLTLSHDINELIQRYDNFKHNAKKHIDPKVFWQEIYKRVSDNDTIPFLRELIIAENADFYDCINGLSYMPKEMRNRIGVKRVLPEILHFVARRYANYLTGHGTLEFFMTSIKVERDLQPFIVNGILDGLTRNSELIDASTLFGFINIAASIIDPSQAMELLEFGLSRFEQHISEDYADGNWSESLTPPENINVAFTGFIWSALGAPESKIRWQAAHAVRRLAEANCVMEISHLIRWMENGQNNAFVSKEFPFYDLHAQLYFLIALAKVSKDHPKVIKSHFRIFTKYALEGTPHILIRKFAAEISLNIENAFPNTLTNEIVYKLRQVGVSPFPLSKESKYGVEVESYFHEIGQVDTSVDFSHGYDMEKHWFERLGNVFGVSEDQIVELVNDVIINEWGIDNNTGDPRYRVWNSNRKIQTTYHDHGSYPHTDTYGFYLSYHAMFVVAGKLLEKMPIIKRNDWCDNEWEEWLQSHLLTRGDGGWLADRRDLIPLKNYRFIEEDSQGDWHKDIITNDFLNILLDERKDSTWLNVFGSWLEGDTDKEDTFSISTAFVNTEVSQSLLNALSSCSNPNDYKLPEYQEERMELSLSPFNLKGWIWRENIENNLDEKDPHAANINYPPYQIGKTIADKLGLTPDDEKRNWYISNEKEKLLDCEIWSNITEYDEEPSREGNKLSAKLSFLIHLCNYLEIELIIEIQINRRYKYKSYMMREEKHEYKPPQSKILILGADGRLRDETTYYELRESNS</sequence>
<gene>
    <name evidence="1" type="ORF">KR50_07080</name>
</gene>
<dbReference type="EMBL" id="JXRR01000008">
    <property type="protein sequence ID" value="KIL50827.1"/>
    <property type="molecule type" value="Genomic_DNA"/>
</dbReference>
<comment type="caution">
    <text evidence="1">The sequence shown here is derived from an EMBL/GenBank/DDBJ whole genome shotgun (WGS) entry which is preliminary data.</text>
</comment>
<dbReference type="OrthoDB" id="4770405at2"/>
<evidence type="ECO:0000313" key="1">
    <source>
        <dbReference type="EMBL" id="KIL50827.1"/>
    </source>
</evidence>